<gene>
    <name evidence="1" type="ORF">ACFOUW_26275</name>
</gene>
<dbReference type="InterPro" id="IPR029044">
    <property type="entry name" value="Nucleotide-diphossugar_trans"/>
</dbReference>
<evidence type="ECO:0000313" key="2">
    <source>
        <dbReference type="Proteomes" id="UP001595699"/>
    </source>
</evidence>
<comment type="caution">
    <text evidence="1">The sequence shown here is derived from an EMBL/GenBank/DDBJ whole genome shotgun (WGS) entry which is preliminary data.</text>
</comment>
<name>A0ABV7YJ31_9ACTN</name>
<reference evidence="2" key="1">
    <citation type="journal article" date="2019" name="Int. J. Syst. Evol. Microbiol.">
        <title>The Global Catalogue of Microorganisms (GCM) 10K type strain sequencing project: providing services to taxonomists for standard genome sequencing and annotation.</title>
        <authorList>
            <consortium name="The Broad Institute Genomics Platform"/>
            <consortium name="The Broad Institute Genome Sequencing Center for Infectious Disease"/>
            <person name="Wu L."/>
            <person name="Ma J."/>
        </authorList>
    </citation>
    <scope>NUCLEOTIDE SEQUENCE [LARGE SCALE GENOMIC DNA]</scope>
    <source>
        <strain evidence="2">CGMCC 4.7241</strain>
    </source>
</reference>
<organism evidence="1 2">
    <name type="scientific">Tenggerimyces flavus</name>
    <dbReference type="NCBI Taxonomy" id="1708749"/>
    <lineage>
        <taxon>Bacteria</taxon>
        <taxon>Bacillati</taxon>
        <taxon>Actinomycetota</taxon>
        <taxon>Actinomycetes</taxon>
        <taxon>Propionibacteriales</taxon>
        <taxon>Nocardioidaceae</taxon>
        <taxon>Tenggerimyces</taxon>
    </lineage>
</organism>
<dbReference type="RefSeq" id="WP_205115367.1">
    <property type="nucleotide sequence ID" value="NZ_JAFBCM010000001.1"/>
</dbReference>
<evidence type="ECO:0000313" key="1">
    <source>
        <dbReference type="EMBL" id="MFC3764369.1"/>
    </source>
</evidence>
<dbReference type="Proteomes" id="UP001595699">
    <property type="component" value="Unassembled WGS sequence"/>
</dbReference>
<dbReference type="SUPFAM" id="SSF53448">
    <property type="entry name" value="Nucleotide-diphospho-sugar transferases"/>
    <property type="match status" value="1"/>
</dbReference>
<sequence>MRIQAISVNHGTNEYAELMLRSLLAHHRDHPDLDVSLLCSGDEDLTPFDWATTQGVDVTHTGYPLDVPVTTHGEILRDAVLAKPDTDAYLFVDADVCFTADHTIDTMADELEADDDTFAIQARWLLEDGTEFVGSDAVQTPWIRQSVRPGADQPWSDPVEYQVTIGDRVHPFCTLIRNNPVFRSVVQNVGLSPAMTECVNGGRWWDTLGLLTQVMKTHGQTWRRSKAGVQHFGSVSFSQDWAKEKAARRDALLEHYRNVTTRVRGT</sequence>
<evidence type="ECO:0008006" key="3">
    <source>
        <dbReference type="Google" id="ProtNLM"/>
    </source>
</evidence>
<accession>A0ABV7YJ31</accession>
<dbReference type="EMBL" id="JBHRZH010000023">
    <property type="protein sequence ID" value="MFC3764369.1"/>
    <property type="molecule type" value="Genomic_DNA"/>
</dbReference>
<keyword evidence="2" id="KW-1185">Reference proteome</keyword>
<proteinExistence type="predicted"/>
<protein>
    <recommendedName>
        <fullName evidence="3">Glycosyltransferase</fullName>
    </recommendedName>
</protein>